<dbReference type="Gene3D" id="3.10.310.50">
    <property type="match status" value="1"/>
</dbReference>
<evidence type="ECO:0000259" key="2">
    <source>
        <dbReference type="Pfam" id="PF04536"/>
    </source>
</evidence>
<dbReference type="AlphaFoldDB" id="Q3APQ1"/>
<dbReference type="KEGG" id="cch:Cag_1773"/>
<feature type="domain" description="TPM" evidence="2">
    <location>
        <begin position="44"/>
        <end position="167"/>
    </location>
</feature>
<dbReference type="PANTHER" id="PTHR30373">
    <property type="entry name" value="UPF0603 PROTEIN YGCG"/>
    <property type="match status" value="1"/>
</dbReference>
<reference evidence="3" key="1">
    <citation type="submission" date="2005-08" db="EMBL/GenBank/DDBJ databases">
        <title>Complete sequence of Chlorobium chlorochromatii CaD3.</title>
        <authorList>
            <person name="Copeland A."/>
            <person name="Lucas S."/>
            <person name="Lapidus A."/>
            <person name="Barry K."/>
            <person name="Detter J.C."/>
            <person name="Glavina T."/>
            <person name="Hammon N."/>
            <person name="Israni S."/>
            <person name="Pitluck S."/>
            <person name="Bryant D."/>
            <person name="Schmutz J."/>
            <person name="Larimer F."/>
            <person name="Land M."/>
            <person name="Kyrpides N."/>
            <person name="Ivanova N."/>
            <person name="Richardson P."/>
        </authorList>
    </citation>
    <scope>NUCLEOTIDE SEQUENCE [LARGE SCALE GENOMIC DNA]</scope>
    <source>
        <strain evidence="3">CaD3</strain>
    </source>
</reference>
<keyword evidence="1" id="KW-0472">Membrane</keyword>
<gene>
    <name evidence="3" type="ordered locus">Cag_1773</name>
</gene>
<sequence>MKPLRQQRWGATTQGIAIWLIALLWFLPIGMLQALTVPALTSRVNDYANMISPNVRAELEAKLAALETTDSTQLVILTVPSLEGDPIEDFSIRVAEAWKIGQKGTDNGVLLIVSQADRKVRIEVGYGLEGKLTDLQAGRIIRNNIAPAFKMGEYDLGFVQGTNSIIAAVRGEFIASDKKSQKSNKPSMPLLFVILFVFYILSQLMRGHRQSGPMAYGGPGGFYGGGFGGGGSGFGGGGFGGGGGGSFGGGGSSGDW</sequence>
<dbReference type="STRING" id="340177.Cag_1773"/>
<protein>
    <recommendedName>
        <fullName evidence="2">TPM domain-containing protein</fullName>
    </recommendedName>
</protein>
<proteinExistence type="predicted"/>
<dbReference type="InterPro" id="IPR007621">
    <property type="entry name" value="TPM_dom"/>
</dbReference>
<name>Q3APQ1_CHLCH</name>
<dbReference type="Pfam" id="PF04536">
    <property type="entry name" value="TPM_phosphatase"/>
    <property type="match status" value="1"/>
</dbReference>
<evidence type="ECO:0000256" key="1">
    <source>
        <dbReference type="SAM" id="Phobius"/>
    </source>
</evidence>
<dbReference type="EMBL" id="CP000108">
    <property type="protein sequence ID" value="ABB29024.1"/>
    <property type="molecule type" value="Genomic_DNA"/>
</dbReference>
<keyword evidence="1" id="KW-0812">Transmembrane</keyword>
<evidence type="ECO:0000313" key="3">
    <source>
        <dbReference type="EMBL" id="ABB29024.1"/>
    </source>
</evidence>
<accession>Q3APQ1</accession>
<dbReference type="eggNOG" id="COG1512">
    <property type="taxonomic scope" value="Bacteria"/>
</dbReference>
<dbReference type="HOGENOM" id="CLU_035211_2_3_10"/>
<dbReference type="PANTHER" id="PTHR30373:SF2">
    <property type="entry name" value="UPF0603 PROTEIN YGCG"/>
    <property type="match status" value="1"/>
</dbReference>
<organism evidence="3">
    <name type="scientific">Chlorobium chlorochromatii (strain CaD3)</name>
    <dbReference type="NCBI Taxonomy" id="340177"/>
    <lineage>
        <taxon>Bacteria</taxon>
        <taxon>Pseudomonadati</taxon>
        <taxon>Chlorobiota</taxon>
        <taxon>Chlorobiia</taxon>
        <taxon>Chlorobiales</taxon>
        <taxon>Chlorobiaceae</taxon>
        <taxon>Chlorobium/Pelodictyon group</taxon>
        <taxon>Chlorobium</taxon>
    </lineage>
</organism>
<feature type="transmembrane region" description="Helical" evidence="1">
    <location>
        <begin position="188"/>
        <end position="205"/>
    </location>
</feature>
<keyword evidence="1" id="KW-1133">Transmembrane helix</keyword>